<keyword evidence="6" id="KW-0378">Hydrolase</keyword>
<dbReference type="InterPro" id="IPR008915">
    <property type="entry name" value="Peptidase_M50"/>
</dbReference>
<dbReference type="EMBL" id="CP025257">
    <property type="protein sequence ID" value="AUF83495.1"/>
    <property type="molecule type" value="Genomic_DNA"/>
</dbReference>
<dbReference type="Pfam" id="PF02163">
    <property type="entry name" value="Peptidase_M50"/>
    <property type="match status" value="1"/>
</dbReference>
<comment type="cofactor">
    <cofactor evidence="1">
        <name>Zn(2+)</name>
        <dbReference type="ChEBI" id="CHEBI:29105"/>
    </cofactor>
</comment>
<keyword evidence="10 11" id="KW-0472">Membrane</keyword>
<sequence length="415" mass="47000">MSTGLIIIAFFVGIIAVLFLIMLHELGHFVVAKLSKAYVYELSLGFGPRLFTKKGKETWYSIRLIPIGGFVSIASDAAEPPLGREEEAMQIPDSRKIDYIARWKKALFIIAGPLMNFIIAMFLITTIFMANGYKTNDMNFYGQKFSDNSIAYKVINNKLSEEGKGFSPDAQQYAITGWEFRFENEQESFKHYRDYKVNDLGPTYKEIVYPLIEELKNKAFNNPENFERFQLKFSFVEIERYSGKVQKVYSLDNSEFYKLDKDEDQEIISAWKQQNKISMGVAAPTRYFKSVGSAYGYGWKETFDQSIALLKGLGMLFTGNIQALSGPLGMANQTATVMDSPTTFFLYVAGISANLFMLNMIPIPPLDGYRFLENGVEAVTKKPLNKKFKLVVYSIGALLFAGLFIIITLKDILIG</sequence>
<evidence type="ECO:0000256" key="1">
    <source>
        <dbReference type="ARBA" id="ARBA00001947"/>
    </source>
</evidence>
<dbReference type="GO" id="GO:0006508">
    <property type="term" value="P:proteolysis"/>
    <property type="evidence" value="ECO:0007669"/>
    <property type="project" value="UniProtKB-KW"/>
</dbReference>
<keyword evidence="9" id="KW-0482">Metalloprotease</keyword>
<protein>
    <recommendedName>
        <fullName evidence="12">Peptidase M50 domain-containing protein</fullName>
    </recommendedName>
</protein>
<evidence type="ECO:0000256" key="6">
    <source>
        <dbReference type="ARBA" id="ARBA00022801"/>
    </source>
</evidence>
<gene>
    <name evidence="13" type="ORF">CXP39_01645</name>
</gene>
<evidence type="ECO:0000256" key="2">
    <source>
        <dbReference type="ARBA" id="ARBA00004141"/>
    </source>
</evidence>
<evidence type="ECO:0000256" key="9">
    <source>
        <dbReference type="ARBA" id="ARBA00023049"/>
    </source>
</evidence>
<feature type="transmembrane region" description="Helical" evidence="11">
    <location>
        <begin position="390"/>
        <end position="409"/>
    </location>
</feature>
<evidence type="ECO:0000313" key="13">
    <source>
        <dbReference type="EMBL" id="AUF83495.1"/>
    </source>
</evidence>
<dbReference type="GO" id="GO:0016020">
    <property type="term" value="C:membrane"/>
    <property type="evidence" value="ECO:0007669"/>
    <property type="project" value="UniProtKB-SubCell"/>
</dbReference>
<evidence type="ECO:0000256" key="10">
    <source>
        <dbReference type="ARBA" id="ARBA00023136"/>
    </source>
</evidence>
<evidence type="ECO:0000256" key="7">
    <source>
        <dbReference type="ARBA" id="ARBA00022833"/>
    </source>
</evidence>
<name>A0A2K9C8Z9_9MOLU</name>
<feature type="transmembrane region" description="Helical" evidence="11">
    <location>
        <begin position="344"/>
        <end position="361"/>
    </location>
</feature>
<dbReference type="PANTHER" id="PTHR42837">
    <property type="entry name" value="REGULATOR OF SIGMA-E PROTEASE RSEP"/>
    <property type="match status" value="1"/>
</dbReference>
<dbReference type="RefSeq" id="WP_027048148.1">
    <property type="nucleotide sequence ID" value="NZ_CP025257.1"/>
</dbReference>
<evidence type="ECO:0000256" key="5">
    <source>
        <dbReference type="ARBA" id="ARBA00022692"/>
    </source>
</evidence>
<keyword evidence="7" id="KW-0862">Zinc</keyword>
<keyword evidence="4" id="KW-0645">Protease</keyword>
<dbReference type="KEGG" id="msyr:CXP39_01645"/>
<organism evidence="13 14">
    <name type="scientific">Mesoplasma syrphidae</name>
    <dbReference type="NCBI Taxonomy" id="225999"/>
    <lineage>
        <taxon>Bacteria</taxon>
        <taxon>Bacillati</taxon>
        <taxon>Mycoplasmatota</taxon>
        <taxon>Mollicutes</taxon>
        <taxon>Entomoplasmatales</taxon>
        <taxon>Entomoplasmataceae</taxon>
        <taxon>Mesoplasma</taxon>
    </lineage>
</organism>
<feature type="domain" description="Peptidase M50" evidence="12">
    <location>
        <begin position="13"/>
        <end position="400"/>
    </location>
</feature>
<evidence type="ECO:0000256" key="3">
    <source>
        <dbReference type="ARBA" id="ARBA00007931"/>
    </source>
</evidence>
<dbReference type="PANTHER" id="PTHR42837:SF2">
    <property type="entry name" value="MEMBRANE METALLOPROTEASE ARASP2, CHLOROPLASTIC-RELATED"/>
    <property type="match status" value="1"/>
</dbReference>
<accession>A0A2K9C8Z9</accession>
<keyword evidence="8 11" id="KW-1133">Transmembrane helix</keyword>
<proteinExistence type="inferred from homology"/>
<evidence type="ECO:0000313" key="14">
    <source>
        <dbReference type="Proteomes" id="UP000233419"/>
    </source>
</evidence>
<comment type="subcellular location">
    <subcellularLocation>
        <location evidence="2">Membrane</location>
        <topology evidence="2">Multi-pass membrane protein</topology>
    </subcellularLocation>
</comment>
<evidence type="ECO:0000256" key="4">
    <source>
        <dbReference type="ARBA" id="ARBA00022670"/>
    </source>
</evidence>
<feature type="transmembrane region" description="Helical" evidence="11">
    <location>
        <begin position="6"/>
        <end position="26"/>
    </location>
</feature>
<dbReference type="GO" id="GO:0004222">
    <property type="term" value="F:metalloendopeptidase activity"/>
    <property type="evidence" value="ECO:0007669"/>
    <property type="project" value="InterPro"/>
</dbReference>
<evidence type="ECO:0000256" key="8">
    <source>
        <dbReference type="ARBA" id="ARBA00022989"/>
    </source>
</evidence>
<keyword evidence="14" id="KW-1185">Reference proteome</keyword>
<dbReference type="CDD" id="cd06163">
    <property type="entry name" value="S2P-M50_PDZ_RseP-like"/>
    <property type="match status" value="1"/>
</dbReference>
<keyword evidence="5 11" id="KW-0812">Transmembrane</keyword>
<dbReference type="AlphaFoldDB" id="A0A2K9C8Z9"/>
<dbReference type="Proteomes" id="UP000233419">
    <property type="component" value="Chromosome"/>
</dbReference>
<reference evidence="13 14" key="1">
    <citation type="submission" date="2017-12" db="EMBL/GenBank/DDBJ databases">
        <title>Mesoplasma syrphidae YJS, Complete Genome.</title>
        <authorList>
            <person name="Knight T.F."/>
            <person name="Citino T."/>
            <person name="Rubinstein R."/>
            <person name="Neuschaefer Z."/>
        </authorList>
    </citation>
    <scope>NUCLEOTIDE SEQUENCE [LARGE SCALE GENOMIC DNA]</scope>
    <source>
        <strain evidence="13 14">YJS</strain>
    </source>
</reference>
<evidence type="ECO:0000256" key="11">
    <source>
        <dbReference type="SAM" id="Phobius"/>
    </source>
</evidence>
<dbReference type="InterPro" id="IPR004387">
    <property type="entry name" value="Pept_M50_Zn"/>
</dbReference>
<dbReference type="OrthoDB" id="9782003at2"/>
<feature type="transmembrane region" description="Helical" evidence="11">
    <location>
        <begin position="106"/>
        <end position="130"/>
    </location>
</feature>
<evidence type="ECO:0000259" key="12">
    <source>
        <dbReference type="Pfam" id="PF02163"/>
    </source>
</evidence>
<comment type="similarity">
    <text evidence="3">Belongs to the peptidase M50B family.</text>
</comment>